<evidence type="ECO:0000256" key="1">
    <source>
        <dbReference type="PROSITE-ProRule" id="PRU00464"/>
    </source>
</evidence>
<comment type="caution">
    <text evidence="3">The sequence shown here is derived from an EMBL/GenBank/DDBJ whole genome shotgun (WGS) entry which is preliminary data.</text>
</comment>
<comment type="caution">
    <text evidence="1">Lacks conserved residue(s) required for the propagation of feature annotation.</text>
</comment>
<evidence type="ECO:0000313" key="4">
    <source>
        <dbReference type="Proteomes" id="UP000288395"/>
    </source>
</evidence>
<dbReference type="InterPro" id="IPR011146">
    <property type="entry name" value="HIT-like"/>
</dbReference>
<feature type="domain" description="HIT" evidence="2">
    <location>
        <begin position="1"/>
        <end position="103"/>
    </location>
</feature>
<dbReference type="PROSITE" id="PS51084">
    <property type="entry name" value="HIT_2"/>
    <property type="match status" value="1"/>
</dbReference>
<dbReference type="Pfam" id="PF01230">
    <property type="entry name" value="HIT"/>
    <property type="match status" value="1"/>
</dbReference>
<organism evidence="3 4">
    <name type="scientific">Aliidiomarina iranensis</name>
    <dbReference type="NCBI Taxonomy" id="1434071"/>
    <lineage>
        <taxon>Bacteria</taxon>
        <taxon>Pseudomonadati</taxon>
        <taxon>Pseudomonadota</taxon>
        <taxon>Gammaproteobacteria</taxon>
        <taxon>Alteromonadales</taxon>
        <taxon>Idiomarinaceae</taxon>
        <taxon>Aliidiomarina</taxon>
    </lineage>
</organism>
<dbReference type="Gene3D" id="3.30.428.10">
    <property type="entry name" value="HIT-like"/>
    <property type="match status" value="1"/>
</dbReference>
<proteinExistence type="predicted"/>
<reference evidence="4" key="1">
    <citation type="journal article" date="2018" name="Front. Microbiol.">
        <title>Genome-Based Analysis Reveals the Taxonomy and Diversity of the Family Idiomarinaceae.</title>
        <authorList>
            <person name="Liu Y."/>
            <person name="Lai Q."/>
            <person name="Shao Z."/>
        </authorList>
    </citation>
    <scope>NUCLEOTIDE SEQUENCE [LARGE SCALE GENOMIC DNA]</scope>
    <source>
        <strain evidence="4">GBPy7</strain>
    </source>
</reference>
<protein>
    <recommendedName>
        <fullName evidence="2">HIT domain-containing protein</fullName>
    </recommendedName>
</protein>
<dbReference type="RefSeq" id="WP_126766987.1">
    <property type="nucleotide sequence ID" value="NZ_PIPJ01000003.1"/>
</dbReference>
<dbReference type="OrthoDB" id="9799145at2"/>
<gene>
    <name evidence="3" type="ORF">CWE08_05875</name>
</gene>
<dbReference type="InterPro" id="IPR036265">
    <property type="entry name" value="HIT-like_sf"/>
</dbReference>
<dbReference type="EMBL" id="PIPJ01000003">
    <property type="protein sequence ID" value="RUO21287.1"/>
    <property type="molecule type" value="Genomic_DNA"/>
</dbReference>
<dbReference type="SUPFAM" id="SSF54197">
    <property type="entry name" value="HIT-like"/>
    <property type="match status" value="1"/>
</dbReference>
<sequence>MFMLHKQLEADCFNLGRLPLCQVLMMNDRQYPWFILVPRRPNVSEIFQLSSADQAALWHESSWFGQMIMDVFNGEKLNIGALGNMVPQLHLHHIVRNQYDASWPAPVWGRLPAKHYSVEDAAKRIGLIEARLLNYRAPEAEFGGLALDDSDFEA</sequence>
<name>A0A432VXA1_9GAMM</name>
<keyword evidence="4" id="KW-1185">Reference proteome</keyword>
<dbReference type="InterPro" id="IPR026026">
    <property type="entry name" value="HIT_Hint"/>
</dbReference>
<accession>A0A432VXA1</accession>
<evidence type="ECO:0000313" key="3">
    <source>
        <dbReference type="EMBL" id="RUO21287.1"/>
    </source>
</evidence>
<dbReference type="GO" id="GO:0003824">
    <property type="term" value="F:catalytic activity"/>
    <property type="evidence" value="ECO:0007669"/>
    <property type="project" value="InterPro"/>
</dbReference>
<dbReference type="AlphaFoldDB" id="A0A432VXA1"/>
<evidence type="ECO:0000259" key="2">
    <source>
        <dbReference type="PROSITE" id="PS51084"/>
    </source>
</evidence>
<dbReference type="Proteomes" id="UP000288395">
    <property type="component" value="Unassembled WGS sequence"/>
</dbReference>
<dbReference type="PIRSF" id="PIRSF000714">
    <property type="entry name" value="HIT"/>
    <property type="match status" value="1"/>
</dbReference>